<sequence length="252" mass="28803">MESQCVSVCGLNDRIRGWIAKLVVVEKTLFRRPRNSTRMFFRVVFADASGDTIQGITYLSDLDAMDCALELHGTYYIANATIQCLRSSRMQIGMVPYEIIISHNTVINRVLPEHALSVENFYELTRFCDLDSLRVNPNARITLLGVAVYAGPAIFYAIGNRQVHLQEFIILNEERIPIVFSVWDDYFEDDGMHLVELINERPVVMICRPRISHLHGLSIATQATTIIMYNPNLLVAQQLRHWYDTFVGDTGF</sequence>
<protein>
    <submittedName>
        <fullName evidence="2">Replication protein A 70 kDa DNA-binding subunit B-like</fullName>
    </submittedName>
</protein>
<evidence type="ECO:0000313" key="1">
    <source>
        <dbReference type="Proteomes" id="UP001652660"/>
    </source>
</evidence>
<evidence type="ECO:0000313" key="2">
    <source>
        <dbReference type="RefSeq" id="XP_071935708.1"/>
    </source>
</evidence>
<dbReference type="GeneID" id="140036806"/>
<dbReference type="RefSeq" id="XP_071935708.1">
    <property type="nucleotide sequence ID" value="XM_072079607.1"/>
</dbReference>
<keyword evidence="1" id="KW-1185">Reference proteome</keyword>
<dbReference type="Gene3D" id="2.40.50.140">
    <property type="entry name" value="Nucleic acid-binding proteins"/>
    <property type="match status" value="2"/>
</dbReference>
<gene>
    <name evidence="2" type="primary">LOC140036806</name>
</gene>
<dbReference type="Proteomes" id="UP001652660">
    <property type="component" value="Chromosome 2e"/>
</dbReference>
<reference evidence="2" key="1">
    <citation type="submission" date="2025-08" db="UniProtKB">
        <authorList>
            <consortium name="RefSeq"/>
        </authorList>
    </citation>
    <scope>IDENTIFICATION</scope>
    <source>
        <tissue evidence="2">Leaves</tissue>
    </source>
</reference>
<organism evidence="1 2">
    <name type="scientific">Coffea arabica</name>
    <name type="common">Arabian coffee</name>
    <dbReference type="NCBI Taxonomy" id="13443"/>
    <lineage>
        <taxon>Eukaryota</taxon>
        <taxon>Viridiplantae</taxon>
        <taxon>Streptophyta</taxon>
        <taxon>Embryophyta</taxon>
        <taxon>Tracheophyta</taxon>
        <taxon>Spermatophyta</taxon>
        <taxon>Magnoliopsida</taxon>
        <taxon>eudicotyledons</taxon>
        <taxon>Gunneridae</taxon>
        <taxon>Pentapetalae</taxon>
        <taxon>asterids</taxon>
        <taxon>lamiids</taxon>
        <taxon>Gentianales</taxon>
        <taxon>Rubiaceae</taxon>
        <taxon>Ixoroideae</taxon>
        <taxon>Gardenieae complex</taxon>
        <taxon>Bertiereae - Coffeeae clade</taxon>
        <taxon>Coffeeae</taxon>
        <taxon>Coffea</taxon>
    </lineage>
</organism>
<dbReference type="SUPFAM" id="SSF50249">
    <property type="entry name" value="Nucleic acid-binding proteins"/>
    <property type="match status" value="1"/>
</dbReference>
<accession>A0ABM4WV94</accession>
<name>A0ABM4WV94_COFAR</name>
<dbReference type="InterPro" id="IPR012340">
    <property type="entry name" value="NA-bd_OB-fold"/>
</dbReference>
<proteinExistence type="predicted"/>